<dbReference type="AlphaFoldDB" id="A0A239BVU2"/>
<dbReference type="InterPro" id="IPR013785">
    <property type="entry name" value="Aldolase_TIM"/>
</dbReference>
<reference evidence="16 17" key="1">
    <citation type="submission" date="2017-06" db="EMBL/GenBank/DDBJ databases">
        <authorList>
            <person name="Kim H.J."/>
            <person name="Triplett B.A."/>
        </authorList>
    </citation>
    <scope>NUCLEOTIDE SEQUENCE [LARGE SCALE GENOMIC DNA]</scope>
    <source>
        <strain evidence="16 17">DSM 13116</strain>
    </source>
</reference>
<sequence length="356" mass="38895">MTNAAPTPPKADLLNLTRSELEAFVLDELKQPRFRADQLWHWLWHKNAADFSAMTNLSAALKAKLAERAAIVRPSIDVVRVSRDGTIKLLLRLADGERVETVLIPMAGHYTLCLSTQVGCAMGCTFCSTGELGFTRNMTMGEILGQILAARAHIAENALPPLKNLVFMGMGEPLMNLTELLRSLETLGSPEGISISPRRSTVSSVGIPQGLKILGDSGLAVPAISLHAPTQELREKLMPKAARVPLEELLACLDNYPLKQRERVTYEYILLGGVNDSIAHAKQLVRLLGQRRCKVNLISYNPPPPQTGPAPYSAPDPEGVLAFENYLRSKRITTFLRRSMGQDIAAACGQLKLLTG</sequence>
<evidence type="ECO:0000313" key="16">
    <source>
        <dbReference type="EMBL" id="SNS12127.1"/>
    </source>
</evidence>
<keyword evidence="8 14" id="KW-0949">S-adenosyl-L-methionine</keyword>
<comment type="catalytic activity">
    <reaction evidence="14">
        <text>adenosine(37) in tRNA + 2 reduced [2Fe-2S]-[ferredoxin] + 2 S-adenosyl-L-methionine = 2-methyladenosine(37) in tRNA + 5'-deoxyadenosine + L-methionine + 2 oxidized [2Fe-2S]-[ferredoxin] + S-adenosyl-L-homocysteine</text>
        <dbReference type="Rhea" id="RHEA:43332"/>
        <dbReference type="Rhea" id="RHEA-COMP:10000"/>
        <dbReference type="Rhea" id="RHEA-COMP:10001"/>
        <dbReference type="Rhea" id="RHEA-COMP:10162"/>
        <dbReference type="Rhea" id="RHEA-COMP:10485"/>
        <dbReference type="ChEBI" id="CHEBI:17319"/>
        <dbReference type="ChEBI" id="CHEBI:33737"/>
        <dbReference type="ChEBI" id="CHEBI:33738"/>
        <dbReference type="ChEBI" id="CHEBI:57844"/>
        <dbReference type="ChEBI" id="CHEBI:57856"/>
        <dbReference type="ChEBI" id="CHEBI:59789"/>
        <dbReference type="ChEBI" id="CHEBI:74411"/>
        <dbReference type="ChEBI" id="CHEBI:74497"/>
        <dbReference type="EC" id="2.1.1.192"/>
    </reaction>
</comment>
<dbReference type="PANTHER" id="PTHR30544:SF5">
    <property type="entry name" value="RADICAL SAM CORE DOMAIN-CONTAINING PROTEIN"/>
    <property type="match status" value="1"/>
</dbReference>
<evidence type="ECO:0000256" key="5">
    <source>
        <dbReference type="ARBA" id="ARBA00022552"/>
    </source>
</evidence>
<dbReference type="CDD" id="cd01335">
    <property type="entry name" value="Radical_SAM"/>
    <property type="match status" value="1"/>
</dbReference>
<evidence type="ECO:0000256" key="13">
    <source>
        <dbReference type="ARBA" id="ARBA00023157"/>
    </source>
</evidence>
<evidence type="ECO:0000256" key="9">
    <source>
        <dbReference type="ARBA" id="ARBA00022694"/>
    </source>
</evidence>
<dbReference type="GO" id="GO:0046872">
    <property type="term" value="F:metal ion binding"/>
    <property type="evidence" value="ECO:0007669"/>
    <property type="project" value="UniProtKB-KW"/>
</dbReference>
<dbReference type="SFLD" id="SFLDS00029">
    <property type="entry name" value="Radical_SAM"/>
    <property type="match status" value="1"/>
</dbReference>
<proteinExistence type="inferred from homology"/>
<evidence type="ECO:0000259" key="15">
    <source>
        <dbReference type="PROSITE" id="PS51918"/>
    </source>
</evidence>
<dbReference type="SFLD" id="SFLDF00275">
    <property type="entry name" value="adenosine_C2_methyltransferase"/>
    <property type="match status" value="1"/>
</dbReference>
<dbReference type="InterPro" id="IPR040072">
    <property type="entry name" value="Methyltransferase_A"/>
</dbReference>
<dbReference type="RefSeq" id="WP_089275031.1">
    <property type="nucleotide sequence ID" value="NZ_FZOC01000006.1"/>
</dbReference>
<dbReference type="GO" id="GO:0070040">
    <property type="term" value="F:rRNA (adenine(2503)-C2-)-methyltransferase activity"/>
    <property type="evidence" value="ECO:0007669"/>
    <property type="project" value="UniProtKB-UniRule"/>
</dbReference>
<protein>
    <recommendedName>
        <fullName evidence="14">Probable dual-specificity RNA methyltransferase RlmN</fullName>
        <ecNumber evidence="14">2.1.1.192</ecNumber>
    </recommendedName>
    <alternativeName>
        <fullName evidence="14">23S rRNA (adenine(2503)-C(2))-methyltransferase</fullName>
    </alternativeName>
    <alternativeName>
        <fullName evidence="14">23S rRNA m2A2503 methyltransferase</fullName>
    </alternativeName>
    <alternativeName>
        <fullName evidence="14">Ribosomal RNA large subunit methyltransferase N</fullName>
    </alternativeName>
    <alternativeName>
        <fullName evidence="14">tRNA (adenine(37)-C(2))-methyltransferase</fullName>
    </alternativeName>
    <alternativeName>
        <fullName evidence="14">tRNA m2A37 methyltransferase</fullName>
    </alternativeName>
</protein>
<comment type="miscellaneous">
    <text evidence="14">Reaction proceeds by a ping-pong mechanism involving intermediate methylation of a conserved cysteine residue.</text>
</comment>
<dbReference type="PIRSF" id="PIRSF006004">
    <property type="entry name" value="CHP00048"/>
    <property type="match status" value="1"/>
</dbReference>
<dbReference type="Proteomes" id="UP000198324">
    <property type="component" value="Unassembled WGS sequence"/>
</dbReference>
<feature type="domain" description="Radical SAM core" evidence="15">
    <location>
        <begin position="106"/>
        <end position="343"/>
    </location>
</feature>
<feature type="binding site" evidence="14">
    <location>
        <begin position="171"/>
        <end position="172"/>
    </location>
    <ligand>
        <name>S-adenosyl-L-methionine</name>
        <dbReference type="ChEBI" id="CHEBI:59789"/>
    </ligand>
</feature>
<feature type="binding site" evidence="14">
    <location>
        <position position="203"/>
    </location>
    <ligand>
        <name>S-adenosyl-L-methionine</name>
        <dbReference type="ChEBI" id="CHEBI:59789"/>
    </ligand>
</feature>
<dbReference type="InterPro" id="IPR048641">
    <property type="entry name" value="RlmN_N"/>
</dbReference>
<dbReference type="OrthoDB" id="9793973at2"/>
<dbReference type="PANTHER" id="PTHR30544">
    <property type="entry name" value="23S RRNA METHYLTRANSFERASE"/>
    <property type="match status" value="1"/>
</dbReference>
<keyword evidence="6 14" id="KW-0489">Methyltransferase</keyword>
<dbReference type="SFLD" id="SFLDG01062">
    <property type="entry name" value="methyltransferase_(Class_A)"/>
    <property type="match status" value="1"/>
</dbReference>
<keyword evidence="7 14" id="KW-0808">Transferase</keyword>
<evidence type="ECO:0000256" key="12">
    <source>
        <dbReference type="ARBA" id="ARBA00023014"/>
    </source>
</evidence>
<dbReference type="InterPro" id="IPR058240">
    <property type="entry name" value="rSAM_sf"/>
</dbReference>
<dbReference type="EC" id="2.1.1.192" evidence="14"/>
<feature type="binding site" evidence="14">
    <location>
        <position position="124"/>
    </location>
    <ligand>
        <name>[4Fe-4S] cluster</name>
        <dbReference type="ChEBI" id="CHEBI:49883"/>
        <note>4Fe-4S-S-AdoMet</note>
    </ligand>
</feature>
<keyword evidence="13 14" id="KW-1015">Disulfide bond</keyword>
<dbReference type="GO" id="GO:0002935">
    <property type="term" value="F:tRNA (adenine(37)-C2)-methyltransferase activity"/>
    <property type="evidence" value="ECO:0007669"/>
    <property type="project" value="UniProtKB-UniRule"/>
</dbReference>
<keyword evidence="11 14" id="KW-0408">Iron</keyword>
<keyword evidence="4 14" id="KW-0963">Cytoplasm</keyword>
<gene>
    <name evidence="14" type="primary">rlmN</name>
    <name evidence="16" type="ORF">SAMN04488503_2835</name>
</gene>
<accession>A0A239BVU2</accession>
<comment type="similarity">
    <text evidence="2 14">Belongs to the radical SAM superfamily. RlmN family.</text>
</comment>
<dbReference type="GO" id="GO:0005737">
    <property type="term" value="C:cytoplasm"/>
    <property type="evidence" value="ECO:0007669"/>
    <property type="project" value="UniProtKB-SubCell"/>
</dbReference>
<dbReference type="GO" id="GO:0051539">
    <property type="term" value="F:4 iron, 4 sulfur cluster binding"/>
    <property type="evidence" value="ECO:0007669"/>
    <property type="project" value="UniProtKB-UniRule"/>
</dbReference>
<dbReference type="GO" id="GO:0030488">
    <property type="term" value="P:tRNA methylation"/>
    <property type="evidence" value="ECO:0007669"/>
    <property type="project" value="UniProtKB-UniRule"/>
</dbReference>
<comment type="subcellular location">
    <subcellularLocation>
        <location evidence="1 14">Cytoplasm</location>
    </subcellularLocation>
</comment>
<feature type="binding site" evidence="14">
    <location>
        <position position="120"/>
    </location>
    <ligand>
        <name>[4Fe-4S] cluster</name>
        <dbReference type="ChEBI" id="CHEBI:49883"/>
        <note>4Fe-4S-S-AdoMet</note>
    </ligand>
</feature>
<name>A0A239BVU2_9BACT</name>
<dbReference type="SUPFAM" id="SSF102114">
    <property type="entry name" value="Radical SAM enzymes"/>
    <property type="match status" value="1"/>
</dbReference>
<feature type="active site" description="Proton acceptor" evidence="14">
    <location>
        <position position="100"/>
    </location>
</feature>
<evidence type="ECO:0000256" key="3">
    <source>
        <dbReference type="ARBA" id="ARBA00022485"/>
    </source>
</evidence>
<dbReference type="NCBIfam" id="TIGR00048">
    <property type="entry name" value="rRNA_mod_RlmN"/>
    <property type="match status" value="1"/>
</dbReference>
<keyword evidence="12 14" id="KW-0411">Iron-sulfur</keyword>
<dbReference type="InterPro" id="IPR027492">
    <property type="entry name" value="RNA_MTrfase_RlmN"/>
</dbReference>
<keyword evidence="9 14" id="KW-0819">tRNA processing</keyword>
<dbReference type="Gene3D" id="1.10.150.530">
    <property type="match status" value="1"/>
</dbReference>
<evidence type="ECO:0000256" key="10">
    <source>
        <dbReference type="ARBA" id="ARBA00022723"/>
    </source>
</evidence>
<evidence type="ECO:0000256" key="1">
    <source>
        <dbReference type="ARBA" id="ARBA00004496"/>
    </source>
</evidence>
<feature type="active site" description="S-methylcysteine intermediate" evidence="14">
    <location>
        <position position="348"/>
    </location>
</feature>
<comment type="caution">
    <text evidence="14">Lacks conserved residue(s) required for the propagation of feature annotation.</text>
</comment>
<dbReference type="Gene3D" id="3.20.20.70">
    <property type="entry name" value="Aldolase class I"/>
    <property type="match status" value="1"/>
</dbReference>
<feature type="binding site" evidence="14">
    <location>
        <position position="127"/>
    </location>
    <ligand>
        <name>[4Fe-4S] cluster</name>
        <dbReference type="ChEBI" id="CHEBI:49883"/>
        <note>4Fe-4S-S-AdoMet</note>
    </ligand>
</feature>
<organism evidence="16 17">
    <name type="scientific">Humidesulfovibrio mexicanus</name>
    <dbReference type="NCBI Taxonomy" id="147047"/>
    <lineage>
        <taxon>Bacteria</taxon>
        <taxon>Pseudomonadati</taxon>
        <taxon>Thermodesulfobacteriota</taxon>
        <taxon>Desulfovibrionia</taxon>
        <taxon>Desulfovibrionales</taxon>
        <taxon>Desulfovibrionaceae</taxon>
        <taxon>Humidesulfovibrio</taxon>
    </lineage>
</organism>
<comment type="function">
    <text evidence="14">Specifically methylates position 2 of adenine 2503 in 23S rRNA and position 2 of adenine 37 in tRNAs.</text>
</comment>
<dbReference type="PROSITE" id="PS51918">
    <property type="entry name" value="RADICAL_SAM"/>
    <property type="match status" value="1"/>
</dbReference>
<evidence type="ECO:0000256" key="14">
    <source>
        <dbReference type="HAMAP-Rule" id="MF_01849"/>
    </source>
</evidence>
<dbReference type="EMBL" id="FZOC01000006">
    <property type="protein sequence ID" value="SNS12127.1"/>
    <property type="molecule type" value="Genomic_DNA"/>
</dbReference>
<evidence type="ECO:0000256" key="2">
    <source>
        <dbReference type="ARBA" id="ARBA00007544"/>
    </source>
</evidence>
<comment type="cofactor">
    <cofactor evidence="14">
        <name>[4Fe-4S] cluster</name>
        <dbReference type="ChEBI" id="CHEBI:49883"/>
    </cofactor>
    <text evidence="14">Binds 1 [4Fe-4S] cluster. The cluster is coordinated with 3 cysteines and an exchangeable S-adenosyl-L-methionine.</text>
</comment>
<dbReference type="GO" id="GO:0000049">
    <property type="term" value="F:tRNA binding"/>
    <property type="evidence" value="ECO:0007669"/>
    <property type="project" value="UniProtKB-UniRule"/>
</dbReference>
<evidence type="ECO:0000256" key="6">
    <source>
        <dbReference type="ARBA" id="ARBA00022603"/>
    </source>
</evidence>
<dbReference type="HAMAP" id="MF_01849">
    <property type="entry name" value="RNA_methyltr_RlmN"/>
    <property type="match status" value="1"/>
</dbReference>
<keyword evidence="5 14" id="KW-0698">rRNA processing</keyword>
<keyword evidence="3 14" id="KW-0004">4Fe-4S</keyword>
<dbReference type="GO" id="GO:0019843">
    <property type="term" value="F:rRNA binding"/>
    <property type="evidence" value="ECO:0007669"/>
    <property type="project" value="UniProtKB-UniRule"/>
</dbReference>
<evidence type="ECO:0000256" key="4">
    <source>
        <dbReference type="ARBA" id="ARBA00022490"/>
    </source>
</evidence>
<evidence type="ECO:0000256" key="11">
    <source>
        <dbReference type="ARBA" id="ARBA00023004"/>
    </source>
</evidence>
<dbReference type="InterPro" id="IPR004383">
    <property type="entry name" value="rRNA_lsu_MTrfase_RlmN/Cfr"/>
</dbReference>
<evidence type="ECO:0000256" key="7">
    <source>
        <dbReference type="ARBA" id="ARBA00022679"/>
    </source>
</evidence>
<dbReference type="InterPro" id="IPR007197">
    <property type="entry name" value="rSAM"/>
</dbReference>
<keyword evidence="10 14" id="KW-0479">Metal-binding</keyword>
<feature type="binding site" evidence="14">
    <location>
        <begin position="225"/>
        <end position="227"/>
    </location>
    <ligand>
        <name>S-adenosyl-L-methionine</name>
        <dbReference type="ChEBI" id="CHEBI:59789"/>
    </ligand>
</feature>
<feature type="binding site" evidence="14">
    <location>
        <position position="301"/>
    </location>
    <ligand>
        <name>S-adenosyl-L-methionine</name>
        <dbReference type="ChEBI" id="CHEBI:59789"/>
    </ligand>
</feature>
<keyword evidence="17" id="KW-1185">Reference proteome</keyword>
<dbReference type="GO" id="GO:0070475">
    <property type="term" value="P:rRNA base methylation"/>
    <property type="evidence" value="ECO:0007669"/>
    <property type="project" value="UniProtKB-UniRule"/>
</dbReference>
<evidence type="ECO:0000256" key="8">
    <source>
        <dbReference type="ARBA" id="ARBA00022691"/>
    </source>
</evidence>
<comment type="catalytic activity">
    <reaction evidence="14">
        <text>adenosine(2503) in 23S rRNA + 2 reduced [2Fe-2S]-[ferredoxin] + 2 S-adenosyl-L-methionine = 2-methyladenosine(2503) in 23S rRNA + 5'-deoxyadenosine + L-methionine + 2 oxidized [2Fe-2S]-[ferredoxin] + S-adenosyl-L-homocysteine</text>
        <dbReference type="Rhea" id="RHEA:42916"/>
        <dbReference type="Rhea" id="RHEA-COMP:10000"/>
        <dbReference type="Rhea" id="RHEA-COMP:10001"/>
        <dbReference type="Rhea" id="RHEA-COMP:10152"/>
        <dbReference type="Rhea" id="RHEA-COMP:10282"/>
        <dbReference type="ChEBI" id="CHEBI:17319"/>
        <dbReference type="ChEBI" id="CHEBI:33737"/>
        <dbReference type="ChEBI" id="CHEBI:33738"/>
        <dbReference type="ChEBI" id="CHEBI:57844"/>
        <dbReference type="ChEBI" id="CHEBI:57856"/>
        <dbReference type="ChEBI" id="CHEBI:59789"/>
        <dbReference type="ChEBI" id="CHEBI:74411"/>
        <dbReference type="ChEBI" id="CHEBI:74497"/>
        <dbReference type="EC" id="2.1.1.192"/>
    </reaction>
</comment>
<evidence type="ECO:0000313" key="17">
    <source>
        <dbReference type="Proteomes" id="UP000198324"/>
    </source>
</evidence>
<dbReference type="Pfam" id="PF21016">
    <property type="entry name" value="RlmN_N"/>
    <property type="match status" value="1"/>
</dbReference>
<dbReference type="Pfam" id="PF04055">
    <property type="entry name" value="Radical_SAM"/>
    <property type="match status" value="1"/>
</dbReference>